<keyword evidence="2" id="KW-0472">Membrane</keyword>
<keyword evidence="4" id="KW-1185">Reference proteome</keyword>
<evidence type="ECO:0000313" key="3">
    <source>
        <dbReference type="EMBL" id="CAF9910320.1"/>
    </source>
</evidence>
<feature type="transmembrane region" description="Helical" evidence="2">
    <location>
        <begin position="287"/>
        <end position="307"/>
    </location>
</feature>
<keyword evidence="2" id="KW-0812">Transmembrane</keyword>
<feature type="compositionally biased region" description="Low complexity" evidence="1">
    <location>
        <begin position="197"/>
        <end position="206"/>
    </location>
</feature>
<organism evidence="3 4">
    <name type="scientific">Alectoria fallacina</name>
    <dbReference type="NCBI Taxonomy" id="1903189"/>
    <lineage>
        <taxon>Eukaryota</taxon>
        <taxon>Fungi</taxon>
        <taxon>Dikarya</taxon>
        <taxon>Ascomycota</taxon>
        <taxon>Pezizomycotina</taxon>
        <taxon>Lecanoromycetes</taxon>
        <taxon>OSLEUM clade</taxon>
        <taxon>Lecanoromycetidae</taxon>
        <taxon>Lecanorales</taxon>
        <taxon>Lecanorineae</taxon>
        <taxon>Parmeliaceae</taxon>
        <taxon>Alectoria</taxon>
    </lineage>
</organism>
<evidence type="ECO:0000256" key="2">
    <source>
        <dbReference type="SAM" id="Phobius"/>
    </source>
</evidence>
<keyword evidence="2" id="KW-1133">Transmembrane helix</keyword>
<protein>
    <submittedName>
        <fullName evidence="3">Uncharacterized protein</fullName>
    </submittedName>
</protein>
<evidence type="ECO:0000256" key="1">
    <source>
        <dbReference type="SAM" id="MobiDB-lite"/>
    </source>
</evidence>
<name>A0A8H3ERG4_9LECA</name>
<dbReference type="Proteomes" id="UP000664203">
    <property type="component" value="Unassembled WGS sequence"/>
</dbReference>
<feature type="compositionally biased region" description="Low complexity" evidence="1">
    <location>
        <begin position="160"/>
        <end position="171"/>
    </location>
</feature>
<reference evidence="3" key="1">
    <citation type="submission" date="2021-03" db="EMBL/GenBank/DDBJ databases">
        <authorList>
            <person name="Tagirdzhanova G."/>
        </authorList>
    </citation>
    <scope>NUCLEOTIDE SEQUENCE</scope>
</reference>
<comment type="caution">
    <text evidence="3">The sequence shown here is derived from an EMBL/GenBank/DDBJ whole genome shotgun (WGS) entry which is preliminary data.</text>
</comment>
<feature type="region of interest" description="Disordered" evidence="1">
    <location>
        <begin position="1"/>
        <end position="259"/>
    </location>
</feature>
<gene>
    <name evidence="3" type="ORF">ALECFALPRED_006464</name>
</gene>
<accession>A0A8H3ERG4</accession>
<feature type="compositionally biased region" description="Polar residues" evidence="1">
    <location>
        <begin position="1"/>
        <end position="12"/>
    </location>
</feature>
<dbReference type="EMBL" id="CAJPDR010000041">
    <property type="protein sequence ID" value="CAF9910320.1"/>
    <property type="molecule type" value="Genomic_DNA"/>
</dbReference>
<sequence length="313" mass="34397">MGPTALRSQPTIHNGALHTMYQSQQPNRPPPPSSNEPHIASNLTAPDDDRPHSPVSPLDSNGGTWSYPRRANTPLQGLGTLYEVPLDEPPIRPRPMSYYDGMPTSPEPDPKAVFADLPAAPAKKRLSRPFEQPYAIDDRGLRPPPPPPGQGQAPAPPPAAAAAAVVVVVPPTHDADVTRAGAHPGRQAVQHGHRKAAPAPLAIPTPAHQPRRQREGSPYLEDQAPAQRPVRHQGWNPLEEPPRQQRTAHAQHQDRRRGDDLEWQAGLARSKQRSKHDDPQYKSGRSYFFSIVIMMVVFVVIIVVTVIRNERHG</sequence>
<feature type="compositionally biased region" description="Pro residues" evidence="1">
    <location>
        <begin position="142"/>
        <end position="159"/>
    </location>
</feature>
<dbReference type="AlphaFoldDB" id="A0A8H3ERG4"/>
<proteinExistence type="predicted"/>
<evidence type="ECO:0000313" key="4">
    <source>
        <dbReference type="Proteomes" id="UP000664203"/>
    </source>
</evidence>
<dbReference type="OrthoDB" id="5405292at2759"/>